<dbReference type="InterPro" id="IPR036397">
    <property type="entry name" value="RNaseH_sf"/>
</dbReference>
<dbReference type="NCBIfam" id="TIGR00573">
    <property type="entry name" value="dnaq"/>
    <property type="match status" value="1"/>
</dbReference>
<organism evidence="3 4">
    <name type="scientific">Candidatus Syntrophocurvum alkaliphilum</name>
    <dbReference type="NCBI Taxonomy" id="2293317"/>
    <lineage>
        <taxon>Bacteria</taxon>
        <taxon>Bacillati</taxon>
        <taxon>Bacillota</taxon>
        <taxon>Clostridia</taxon>
        <taxon>Eubacteriales</taxon>
        <taxon>Syntrophomonadaceae</taxon>
        <taxon>Candidatus Syntrophocurvum</taxon>
    </lineage>
</organism>
<dbReference type="RefSeq" id="WP_156203422.1">
    <property type="nucleotide sequence ID" value="NZ_CP046457.1"/>
</dbReference>
<dbReference type="GO" id="GO:0003887">
    <property type="term" value="F:DNA-directed DNA polymerase activity"/>
    <property type="evidence" value="ECO:0007669"/>
    <property type="project" value="InterPro"/>
</dbReference>
<dbReference type="GO" id="GO:0003677">
    <property type="term" value="F:DNA binding"/>
    <property type="evidence" value="ECO:0007669"/>
    <property type="project" value="InterPro"/>
</dbReference>
<name>A0A6I6DGL9_9FIRM</name>
<dbReference type="EMBL" id="CP046457">
    <property type="protein sequence ID" value="QGT99540.1"/>
    <property type="molecule type" value="Genomic_DNA"/>
</dbReference>
<dbReference type="NCBIfam" id="TIGR01873">
    <property type="entry name" value="cas_CT1978"/>
    <property type="match status" value="1"/>
</dbReference>
<reference evidence="4" key="1">
    <citation type="journal article" date="2019" name="Microbiology">
        <title>Complete Genome Sequence of an Uncultured Bacterium of the Candidate Phylum Bipolaricaulota.</title>
        <authorList>
            <person name="Kadnikov V.V."/>
            <person name="Mardanov A.V."/>
            <person name="Beletsky A.V."/>
            <person name="Frank Y.A."/>
            <person name="Karnachuk O.V."/>
            <person name="Ravin N.V."/>
        </authorList>
    </citation>
    <scope>NUCLEOTIDE SEQUENCE [LARGE SCALE GENOMIC DNA]</scope>
</reference>
<dbReference type="GO" id="GO:0008408">
    <property type="term" value="F:3'-5' exonuclease activity"/>
    <property type="evidence" value="ECO:0007669"/>
    <property type="project" value="TreeGrafter"/>
</dbReference>
<dbReference type="PANTHER" id="PTHR30231:SF41">
    <property type="entry name" value="DNA POLYMERASE III SUBUNIT EPSILON"/>
    <property type="match status" value="1"/>
</dbReference>
<evidence type="ECO:0000313" key="3">
    <source>
        <dbReference type="EMBL" id="QGT99540.1"/>
    </source>
</evidence>
<keyword evidence="1 3" id="KW-0269">Exonuclease</keyword>
<feature type="domain" description="Exonuclease" evidence="2">
    <location>
        <begin position="129"/>
        <end position="296"/>
    </location>
</feature>
<dbReference type="InterPro" id="IPR012337">
    <property type="entry name" value="RNaseH-like_sf"/>
</dbReference>
<dbReference type="GO" id="GO:0045004">
    <property type="term" value="P:DNA replication proofreading"/>
    <property type="evidence" value="ECO:0007669"/>
    <property type="project" value="TreeGrafter"/>
</dbReference>
<accession>A0A6I6DGL9</accession>
<sequence length="298" mass="34066">MIVITLTDCPISLRGDLTKWLQEIDTGVYVGKVSARVRDQLWTRITENTKNGRATMVYSAKNEQRLDFRVHNTTWEPINFDGLKLMLRPSPARIQKLGEQRMGYSNAAKIRKAKQMTKKNNKGEKFLKTYLVLDVETTGLSVAEHEIIEIGALKIKDGQVEATFQALVKSKGSVPKSIEVLTGISDIMLEEKGKELEEVLPEFLEFAGNMPVVSHNGDFDYSFLRAACQQLDIPLFSNRCLDTLKIARRLVDDVKNYKLSTLLKYFGIEVQTMHRSIEDCKITFQLYEKLIELEKEQK</sequence>
<evidence type="ECO:0000256" key="1">
    <source>
        <dbReference type="ARBA" id="ARBA00022839"/>
    </source>
</evidence>
<dbReference type="InterPro" id="IPR013520">
    <property type="entry name" value="Ribonucl_H"/>
</dbReference>
<dbReference type="SMART" id="SM00479">
    <property type="entry name" value="EXOIII"/>
    <property type="match status" value="1"/>
</dbReference>
<dbReference type="PANTHER" id="PTHR30231">
    <property type="entry name" value="DNA POLYMERASE III SUBUNIT EPSILON"/>
    <property type="match status" value="1"/>
</dbReference>
<protein>
    <submittedName>
        <fullName evidence="3">CRISPR-associated protein Cas2 / DEDDh 3'-5' exonuclease domain</fullName>
    </submittedName>
</protein>
<gene>
    <name evidence="3" type="ORF">SYNTR_0947</name>
</gene>
<keyword evidence="4" id="KW-1185">Reference proteome</keyword>
<dbReference type="AlphaFoldDB" id="A0A6I6DGL9"/>
<dbReference type="KEGG" id="salq:SYNTR_0947"/>
<dbReference type="CDD" id="cd09755">
    <property type="entry name" value="Cas2_I-E"/>
    <property type="match status" value="1"/>
</dbReference>
<dbReference type="FunFam" id="3.30.420.10:FF:000045">
    <property type="entry name" value="3'-5' exonuclease DinG"/>
    <property type="match status" value="1"/>
</dbReference>
<dbReference type="GO" id="GO:0005829">
    <property type="term" value="C:cytosol"/>
    <property type="evidence" value="ECO:0007669"/>
    <property type="project" value="TreeGrafter"/>
</dbReference>
<dbReference type="OrthoDB" id="9776650at2"/>
<dbReference type="InterPro" id="IPR006054">
    <property type="entry name" value="DnaQ"/>
</dbReference>
<dbReference type="Pfam" id="PF00929">
    <property type="entry name" value="RNase_T"/>
    <property type="match status" value="1"/>
</dbReference>
<dbReference type="Gene3D" id="3.30.420.10">
    <property type="entry name" value="Ribonuclease H-like superfamily/Ribonuclease H"/>
    <property type="match status" value="1"/>
</dbReference>
<evidence type="ECO:0000313" key="4">
    <source>
        <dbReference type="Proteomes" id="UP000426444"/>
    </source>
</evidence>
<dbReference type="Proteomes" id="UP000426444">
    <property type="component" value="Chromosome"/>
</dbReference>
<dbReference type="InterPro" id="IPR010152">
    <property type="entry name" value="CRISPR-assoc_prot_Cas2_sub"/>
</dbReference>
<evidence type="ECO:0000259" key="2">
    <source>
        <dbReference type="SMART" id="SM00479"/>
    </source>
</evidence>
<dbReference type="Gene3D" id="3.30.70.240">
    <property type="match status" value="1"/>
</dbReference>
<keyword evidence="1 3" id="KW-0378">Hydrolase</keyword>
<dbReference type="SUPFAM" id="SSF53098">
    <property type="entry name" value="Ribonuclease H-like"/>
    <property type="match status" value="1"/>
</dbReference>
<dbReference type="Pfam" id="PF09707">
    <property type="entry name" value="Cas_Cas2CT1978"/>
    <property type="match status" value="1"/>
</dbReference>
<keyword evidence="1 3" id="KW-0540">Nuclease</keyword>
<proteinExistence type="predicted"/>
<dbReference type="CDD" id="cd06127">
    <property type="entry name" value="DEDDh"/>
    <property type="match status" value="1"/>
</dbReference>